<dbReference type="AlphaFoldDB" id="A0A8S9YRS9"/>
<dbReference type="Gene3D" id="2.10.110.10">
    <property type="entry name" value="Cysteine Rich Protein"/>
    <property type="match status" value="2"/>
</dbReference>
<dbReference type="GO" id="GO:0030018">
    <property type="term" value="C:Z disc"/>
    <property type="evidence" value="ECO:0007669"/>
    <property type="project" value="TreeGrafter"/>
</dbReference>
<dbReference type="OrthoDB" id="6236348at2759"/>
<keyword evidence="8" id="KW-1185">Reference proteome</keyword>
<keyword evidence="2" id="KW-0677">Repeat</keyword>
<name>A0A8S9YRS9_9TREM</name>
<keyword evidence="1 5" id="KW-0479">Metal-binding</keyword>
<accession>A0A8S9YRS9</accession>
<evidence type="ECO:0000256" key="5">
    <source>
        <dbReference type="PROSITE-ProRule" id="PRU00125"/>
    </source>
</evidence>
<organism evidence="7 8">
    <name type="scientific">Paragonimus skrjabini miyazakii</name>
    <dbReference type="NCBI Taxonomy" id="59628"/>
    <lineage>
        <taxon>Eukaryota</taxon>
        <taxon>Metazoa</taxon>
        <taxon>Spiralia</taxon>
        <taxon>Lophotrochozoa</taxon>
        <taxon>Platyhelminthes</taxon>
        <taxon>Trematoda</taxon>
        <taxon>Digenea</taxon>
        <taxon>Plagiorchiida</taxon>
        <taxon>Troglotremata</taxon>
        <taxon>Troglotrematidae</taxon>
        <taxon>Paragonimus</taxon>
    </lineage>
</organism>
<evidence type="ECO:0000256" key="4">
    <source>
        <dbReference type="ARBA" id="ARBA00023038"/>
    </source>
</evidence>
<dbReference type="CDD" id="cd08368">
    <property type="entry name" value="LIM"/>
    <property type="match status" value="1"/>
</dbReference>
<proteinExistence type="predicted"/>
<dbReference type="SMART" id="SM00132">
    <property type="entry name" value="LIM"/>
    <property type="match status" value="2"/>
</dbReference>
<dbReference type="Pfam" id="PF00412">
    <property type="entry name" value="LIM"/>
    <property type="match status" value="2"/>
</dbReference>
<evidence type="ECO:0000256" key="1">
    <source>
        <dbReference type="ARBA" id="ARBA00022723"/>
    </source>
</evidence>
<dbReference type="EMBL" id="JTDE01003709">
    <property type="protein sequence ID" value="KAF7255743.1"/>
    <property type="molecule type" value="Genomic_DNA"/>
</dbReference>
<dbReference type="PANTHER" id="PTHR24205">
    <property type="entry name" value="FOUR AND A HALF LIM DOMAINS PROTEIN"/>
    <property type="match status" value="1"/>
</dbReference>
<evidence type="ECO:0000256" key="3">
    <source>
        <dbReference type="ARBA" id="ARBA00022833"/>
    </source>
</evidence>
<feature type="domain" description="LIM zinc-binding" evidence="6">
    <location>
        <begin position="2"/>
        <end position="64"/>
    </location>
</feature>
<evidence type="ECO:0000313" key="7">
    <source>
        <dbReference type="EMBL" id="KAF7255743.1"/>
    </source>
</evidence>
<feature type="domain" description="LIM zinc-binding" evidence="6">
    <location>
        <begin position="109"/>
        <end position="170"/>
    </location>
</feature>
<evidence type="ECO:0000259" key="6">
    <source>
        <dbReference type="PROSITE" id="PS50023"/>
    </source>
</evidence>
<comment type="caution">
    <text evidence="7">The sequence shown here is derived from an EMBL/GenBank/DDBJ whole genome shotgun (WGS) entry which is preliminary data.</text>
</comment>
<dbReference type="GO" id="GO:0005634">
    <property type="term" value="C:nucleus"/>
    <property type="evidence" value="ECO:0007669"/>
    <property type="project" value="TreeGrafter"/>
</dbReference>
<evidence type="ECO:0000313" key="8">
    <source>
        <dbReference type="Proteomes" id="UP000822476"/>
    </source>
</evidence>
<dbReference type="PANTHER" id="PTHR24205:SF16">
    <property type="entry name" value="GH01042P-RELATED"/>
    <property type="match status" value="1"/>
</dbReference>
<dbReference type="GO" id="GO:0003712">
    <property type="term" value="F:transcription coregulator activity"/>
    <property type="evidence" value="ECO:0007669"/>
    <property type="project" value="TreeGrafter"/>
</dbReference>
<dbReference type="InterPro" id="IPR001781">
    <property type="entry name" value="Znf_LIM"/>
</dbReference>
<sequence>MKRCWRCKGNLVIGDTVLTTYGCYFHLDCLRCACCDQNIQTRQFRPVSGLLPVCRTCWLTKSYSAIESLIKRHENNDRVDQTHLSETHNKLWNFGNPLNSSSVLPVSDVMCHTCGGAIRMGCEYVHVNEKPHHASCLVCAACHIVLADKPFAMDKKLFFCLKHIGHLQQIT</sequence>
<dbReference type="GO" id="GO:0046872">
    <property type="term" value="F:metal ion binding"/>
    <property type="evidence" value="ECO:0007669"/>
    <property type="project" value="UniProtKB-KW"/>
</dbReference>
<dbReference type="PROSITE" id="PS50023">
    <property type="entry name" value="LIM_DOMAIN_2"/>
    <property type="match status" value="2"/>
</dbReference>
<gene>
    <name evidence="7" type="ORF">EG68_06888</name>
</gene>
<reference evidence="7" key="1">
    <citation type="submission" date="2019-07" db="EMBL/GenBank/DDBJ databases">
        <title>Annotation for the trematode Paragonimus miyazaki's.</title>
        <authorList>
            <person name="Choi Y.-J."/>
        </authorList>
    </citation>
    <scope>NUCLEOTIDE SEQUENCE</scope>
    <source>
        <strain evidence="7">Japan</strain>
    </source>
</reference>
<dbReference type="Proteomes" id="UP000822476">
    <property type="component" value="Unassembled WGS sequence"/>
</dbReference>
<keyword evidence="3 5" id="KW-0862">Zinc</keyword>
<keyword evidence="4 5" id="KW-0440">LIM domain</keyword>
<evidence type="ECO:0000256" key="2">
    <source>
        <dbReference type="ARBA" id="ARBA00022737"/>
    </source>
</evidence>
<protein>
    <recommendedName>
        <fullName evidence="6">LIM zinc-binding domain-containing protein</fullName>
    </recommendedName>
</protein>
<dbReference type="PROSITE" id="PS00478">
    <property type="entry name" value="LIM_DOMAIN_1"/>
    <property type="match status" value="2"/>
</dbReference>